<evidence type="ECO:0000313" key="3">
    <source>
        <dbReference type="Proteomes" id="UP000016462"/>
    </source>
</evidence>
<dbReference type="EMBL" id="ASHR01000023">
    <property type="protein sequence ID" value="ERG64369.1"/>
    <property type="molecule type" value="Genomic_DNA"/>
</dbReference>
<keyword evidence="3" id="KW-1185">Reference proteome</keyword>
<dbReference type="AlphaFoldDB" id="U1LPN1"/>
<evidence type="ECO:0000313" key="2">
    <source>
        <dbReference type="EMBL" id="ERG64369.1"/>
    </source>
</evidence>
<organism evidence="2 3">
    <name type="scientific">Agrococcus pavilionensis RW1</name>
    <dbReference type="NCBI Taxonomy" id="1330458"/>
    <lineage>
        <taxon>Bacteria</taxon>
        <taxon>Bacillati</taxon>
        <taxon>Actinomycetota</taxon>
        <taxon>Actinomycetes</taxon>
        <taxon>Micrococcales</taxon>
        <taxon>Microbacteriaceae</taxon>
        <taxon>Agrococcus</taxon>
    </lineage>
</organism>
<name>U1LPN1_9MICO</name>
<dbReference type="RefSeq" id="WP_021010442.1">
    <property type="nucleotide sequence ID" value="NZ_ASHR01000023.1"/>
</dbReference>
<feature type="transmembrane region" description="Helical" evidence="1">
    <location>
        <begin position="93"/>
        <end position="113"/>
    </location>
</feature>
<gene>
    <name evidence="2" type="ORF">L332_07895</name>
</gene>
<accession>U1LPN1</accession>
<sequence length="168" mass="18087">MDHEGTQGDGSAIDAIERYARRAARIGRIAAEERTSHEEAHEIARATAVLAARDYGRDAARARLRRSPLLHGLLAVVVLIPVASAFMPDGRGLTLFSLLSLVYVAVHVAELTIGSPVHRFAGRLPAAVQQFLSPHQVLFEQAVLQAYTERSRETGAVGCSCGVHDDAP</sequence>
<keyword evidence="1" id="KW-0812">Transmembrane</keyword>
<dbReference type="Proteomes" id="UP000016462">
    <property type="component" value="Unassembled WGS sequence"/>
</dbReference>
<evidence type="ECO:0000256" key="1">
    <source>
        <dbReference type="SAM" id="Phobius"/>
    </source>
</evidence>
<proteinExistence type="predicted"/>
<protein>
    <submittedName>
        <fullName evidence="2">Uncharacterized protein</fullName>
    </submittedName>
</protein>
<keyword evidence="1" id="KW-0472">Membrane</keyword>
<comment type="caution">
    <text evidence="2">The sequence shown here is derived from an EMBL/GenBank/DDBJ whole genome shotgun (WGS) entry which is preliminary data.</text>
</comment>
<reference evidence="2 3" key="1">
    <citation type="journal article" date="2013" name="Genome Announc.">
        <title>First draft genome sequence from a member of the genus agrococcus, isolated from modern microbialites.</title>
        <authorList>
            <person name="White R.A.III."/>
            <person name="Grassa C.J."/>
            <person name="Suttle C.A."/>
        </authorList>
    </citation>
    <scope>NUCLEOTIDE SEQUENCE [LARGE SCALE GENOMIC DNA]</scope>
    <source>
        <strain evidence="2 3">RW1</strain>
    </source>
</reference>
<keyword evidence="1" id="KW-1133">Transmembrane helix</keyword>
<feature type="transmembrane region" description="Helical" evidence="1">
    <location>
        <begin position="69"/>
        <end position="87"/>
    </location>
</feature>